<evidence type="ECO:0000313" key="1">
    <source>
        <dbReference type="EMBL" id="KAI8550821.1"/>
    </source>
</evidence>
<protein>
    <submittedName>
        <fullName evidence="1">Uncharacterized protein</fullName>
    </submittedName>
</protein>
<organism evidence="1 2">
    <name type="scientific">Rhododendron molle</name>
    <name type="common">Chinese azalea</name>
    <name type="synonym">Azalea mollis</name>
    <dbReference type="NCBI Taxonomy" id="49168"/>
    <lineage>
        <taxon>Eukaryota</taxon>
        <taxon>Viridiplantae</taxon>
        <taxon>Streptophyta</taxon>
        <taxon>Embryophyta</taxon>
        <taxon>Tracheophyta</taxon>
        <taxon>Spermatophyta</taxon>
        <taxon>Magnoliopsida</taxon>
        <taxon>eudicotyledons</taxon>
        <taxon>Gunneridae</taxon>
        <taxon>Pentapetalae</taxon>
        <taxon>asterids</taxon>
        <taxon>Ericales</taxon>
        <taxon>Ericaceae</taxon>
        <taxon>Ericoideae</taxon>
        <taxon>Rhodoreae</taxon>
        <taxon>Rhododendron</taxon>
    </lineage>
</organism>
<accession>A0ACC0ND92</accession>
<name>A0ACC0ND92_RHOML</name>
<reference evidence="1" key="1">
    <citation type="submission" date="2022-02" db="EMBL/GenBank/DDBJ databases">
        <title>Plant Genome Project.</title>
        <authorList>
            <person name="Zhang R.-G."/>
        </authorList>
    </citation>
    <scope>NUCLEOTIDE SEQUENCE</scope>
    <source>
        <strain evidence="1">AT1</strain>
    </source>
</reference>
<comment type="caution">
    <text evidence="1">The sequence shown here is derived from an EMBL/GenBank/DDBJ whole genome shotgun (WGS) entry which is preliminary data.</text>
</comment>
<gene>
    <name evidence="1" type="ORF">RHMOL_Rhmol06G0137300</name>
</gene>
<sequence length="414" mass="45841">MVVIACCSRGVKYLGEHGENVPVAGAVAICSPWDLLEFPATKGQTHDVAVDTPNCSKAVLARPESANVQKIETADNCPFQPWTMLPATCAECNMNSLSPSSQIGDRFISRRLVQKLYDRALCIGLQGYAQLHQPHYSRLADWEGIRKSRSIRDFDNYATCLVGKFETVDTYYRRCSSSSYVGNVSVPLLCVSALDDPLCTAEAIPWDECRANKNIVLATTKHGGHLAFFEGIKGSGLWWVRAAYEFLSILHCSPFLHIQKKTQSTAPHSSLESSIDQGPYINLTGGMVAAMGNELVTNDVVEIEHLPKVQKSHDIVPEEIILDSKEGEVPIRANPNFRNTVPRSSKQPEGAKGRNSVESTNPIRRCWNQLFQQNRISMWLLGYIAIVSTWPLVGAALHFVFKKKLRSVLPANKA</sequence>
<keyword evidence="2" id="KW-1185">Reference proteome</keyword>
<evidence type="ECO:0000313" key="2">
    <source>
        <dbReference type="Proteomes" id="UP001062846"/>
    </source>
</evidence>
<dbReference type="Proteomes" id="UP001062846">
    <property type="component" value="Chromosome 6"/>
</dbReference>
<proteinExistence type="predicted"/>
<dbReference type="EMBL" id="CM046393">
    <property type="protein sequence ID" value="KAI8550821.1"/>
    <property type="molecule type" value="Genomic_DNA"/>
</dbReference>